<dbReference type="Proteomes" id="UP000887569">
    <property type="component" value="Unplaced"/>
</dbReference>
<accession>A0A915AWP0</accession>
<dbReference type="AlphaFoldDB" id="A0A915AWP0"/>
<organism evidence="1 2">
    <name type="scientific">Parascaris univalens</name>
    <name type="common">Nematode worm</name>
    <dbReference type="NCBI Taxonomy" id="6257"/>
    <lineage>
        <taxon>Eukaryota</taxon>
        <taxon>Metazoa</taxon>
        <taxon>Ecdysozoa</taxon>
        <taxon>Nematoda</taxon>
        <taxon>Chromadorea</taxon>
        <taxon>Rhabditida</taxon>
        <taxon>Spirurina</taxon>
        <taxon>Ascaridomorpha</taxon>
        <taxon>Ascaridoidea</taxon>
        <taxon>Ascarididae</taxon>
        <taxon>Parascaris</taxon>
    </lineage>
</organism>
<proteinExistence type="predicted"/>
<name>A0A915AWP0_PARUN</name>
<reference evidence="2" key="1">
    <citation type="submission" date="2022-11" db="UniProtKB">
        <authorList>
            <consortium name="WormBaseParasite"/>
        </authorList>
    </citation>
    <scope>IDENTIFICATION</scope>
</reference>
<keyword evidence="1" id="KW-1185">Reference proteome</keyword>
<evidence type="ECO:0000313" key="2">
    <source>
        <dbReference type="WBParaSite" id="PgR016_g137_t01"/>
    </source>
</evidence>
<dbReference type="WBParaSite" id="PgR016_g137_t01">
    <property type="protein sequence ID" value="PgR016_g137_t01"/>
    <property type="gene ID" value="PgR016_g137"/>
</dbReference>
<evidence type="ECO:0000313" key="1">
    <source>
        <dbReference type="Proteomes" id="UP000887569"/>
    </source>
</evidence>
<sequence>SHPLITLFKRLHSDMSVICRSIPCVLFICFLLVPATGRSLADKMKVLGQFTLNRIAGGIPAAMLRASRLRRESFQQQITPFQPNTEQYVIPANFAN</sequence>
<protein>
    <submittedName>
        <fullName evidence="2">Uncharacterized protein</fullName>
    </submittedName>
</protein>